<dbReference type="InterPro" id="IPR005471">
    <property type="entry name" value="Tscrpt_reg_IclR_N"/>
</dbReference>
<proteinExistence type="predicted"/>
<dbReference type="Gene3D" id="1.10.10.10">
    <property type="entry name" value="Winged helix-like DNA-binding domain superfamily/Winged helix DNA-binding domain"/>
    <property type="match status" value="1"/>
</dbReference>
<feature type="domain" description="HTH iclR-type" evidence="4">
    <location>
        <begin position="3"/>
        <end position="62"/>
    </location>
</feature>
<dbReference type="EMBL" id="CAEZZF010000002">
    <property type="protein sequence ID" value="CAB4742200.1"/>
    <property type="molecule type" value="Genomic_DNA"/>
</dbReference>
<protein>
    <submittedName>
        <fullName evidence="7">Unannotated protein</fullName>
    </submittedName>
</protein>
<dbReference type="EMBL" id="CAFBQN010000009">
    <property type="protein sequence ID" value="CAB5054073.1"/>
    <property type="molecule type" value="Genomic_DNA"/>
</dbReference>
<dbReference type="Gene3D" id="3.30.450.40">
    <property type="match status" value="1"/>
</dbReference>
<dbReference type="AlphaFoldDB" id="A0A6J7TKZ6"/>
<evidence type="ECO:0000259" key="5">
    <source>
        <dbReference type="PROSITE" id="PS51078"/>
    </source>
</evidence>
<dbReference type="GO" id="GO:0045892">
    <property type="term" value="P:negative regulation of DNA-templated transcription"/>
    <property type="evidence" value="ECO:0007669"/>
    <property type="project" value="TreeGrafter"/>
</dbReference>
<accession>A0A6J7TKZ6</accession>
<keyword evidence="2" id="KW-0238">DNA-binding</keyword>
<dbReference type="Pfam" id="PF09339">
    <property type="entry name" value="HTH_IclR"/>
    <property type="match status" value="1"/>
</dbReference>
<evidence type="ECO:0000313" key="7">
    <source>
        <dbReference type="EMBL" id="CAB5054073.1"/>
    </source>
</evidence>
<dbReference type="PROSITE" id="PS51078">
    <property type="entry name" value="ICLR_ED"/>
    <property type="match status" value="1"/>
</dbReference>
<dbReference type="SUPFAM" id="SSF55781">
    <property type="entry name" value="GAF domain-like"/>
    <property type="match status" value="1"/>
</dbReference>
<keyword evidence="3" id="KW-0804">Transcription</keyword>
<dbReference type="InterPro" id="IPR036388">
    <property type="entry name" value="WH-like_DNA-bd_sf"/>
</dbReference>
<evidence type="ECO:0000259" key="4">
    <source>
        <dbReference type="PROSITE" id="PS51077"/>
    </source>
</evidence>
<sequence>MESERLKRIFEVLEQVAARGPQSLSQISNRVSIPTSSTHDLLKAMTRAGILQAHGKEYDLGPMTYRLAFDVQDRFSIINIATPELEKLAQLVGFDVYLAVQSGSHVMYAARFRGNEGIKVMIPLGQSLYGHATAAGKIFAAFDPELQKTILAGSRKKITPKTITDPKALEREFMRIKSRRISISNEESFEGIIGISTPITGIDGRIIAATHISAFKGKLDSVRMKKLCAELGKSTLRIEEVIAGGPNMKQFNKVEVQPTTKTSKSASRKKS</sequence>
<dbReference type="PROSITE" id="PS51077">
    <property type="entry name" value="HTH_ICLR"/>
    <property type="match status" value="1"/>
</dbReference>
<dbReference type="InterPro" id="IPR050707">
    <property type="entry name" value="HTH_MetabolicPath_Reg"/>
</dbReference>
<reference evidence="7" key="1">
    <citation type="submission" date="2020-05" db="EMBL/GenBank/DDBJ databases">
        <authorList>
            <person name="Chiriac C."/>
            <person name="Salcher M."/>
            <person name="Ghai R."/>
            <person name="Kavagutti S V."/>
        </authorList>
    </citation>
    <scope>NUCLEOTIDE SEQUENCE</scope>
</reference>
<evidence type="ECO:0000256" key="3">
    <source>
        <dbReference type="ARBA" id="ARBA00023163"/>
    </source>
</evidence>
<evidence type="ECO:0000256" key="2">
    <source>
        <dbReference type="ARBA" id="ARBA00023125"/>
    </source>
</evidence>
<dbReference type="InterPro" id="IPR014757">
    <property type="entry name" value="Tscrpt_reg_IclR_C"/>
</dbReference>
<dbReference type="GO" id="GO:0003700">
    <property type="term" value="F:DNA-binding transcription factor activity"/>
    <property type="evidence" value="ECO:0007669"/>
    <property type="project" value="TreeGrafter"/>
</dbReference>
<dbReference type="PANTHER" id="PTHR30136">
    <property type="entry name" value="HELIX-TURN-HELIX TRANSCRIPTIONAL REGULATOR, ICLR FAMILY"/>
    <property type="match status" value="1"/>
</dbReference>
<organism evidence="7">
    <name type="scientific">freshwater metagenome</name>
    <dbReference type="NCBI Taxonomy" id="449393"/>
    <lineage>
        <taxon>unclassified sequences</taxon>
        <taxon>metagenomes</taxon>
        <taxon>ecological metagenomes</taxon>
    </lineage>
</organism>
<dbReference type="PANTHER" id="PTHR30136:SF35">
    <property type="entry name" value="HTH-TYPE TRANSCRIPTIONAL REGULATOR RV1719"/>
    <property type="match status" value="1"/>
</dbReference>
<evidence type="ECO:0000256" key="1">
    <source>
        <dbReference type="ARBA" id="ARBA00023015"/>
    </source>
</evidence>
<dbReference type="SMART" id="SM00346">
    <property type="entry name" value="HTH_ICLR"/>
    <property type="match status" value="1"/>
</dbReference>
<dbReference type="InterPro" id="IPR036390">
    <property type="entry name" value="WH_DNA-bd_sf"/>
</dbReference>
<dbReference type="InterPro" id="IPR029016">
    <property type="entry name" value="GAF-like_dom_sf"/>
</dbReference>
<feature type="domain" description="IclR-ED" evidence="5">
    <location>
        <begin position="63"/>
        <end position="244"/>
    </location>
</feature>
<dbReference type="GO" id="GO:0003677">
    <property type="term" value="F:DNA binding"/>
    <property type="evidence" value="ECO:0007669"/>
    <property type="project" value="UniProtKB-KW"/>
</dbReference>
<keyword evidence="1" id="KW-0805">Transcription regulation</keyword>
<dbReference type="SUPFAM" id="SSF46785">
    <property type="entry name" value="Winged helix' DNA-binding domain"/>
    <property type="match status" value="1"/>
</dbReference>
<gene>
    <name evidence="6" type="ORF">UFOPK2837_00068</name>
    <name evidence="7" type="ORF">UFOPK4319_00287</name>
</gene>
<evidence type="ECO:0000313" key="6">
    <source>
        <dbReference type="EMBL" id="CAB4742200.1"/>
    </source>
</evidence>
<name>A0A6J7TKZ6_9ZZZZ</name>
<dbReference type="Pfam" id="PF01614">
    <property type="entry name" value="IclR_C"/>
    <property type="match status" value="1"/>
</dbReference>